<dbReference type="Gene3D" id="1.10.630.10">
    <property type="entry name" value="Cytochrome P450"/>
    <property type="match status" value="1"/>
</dbReference>
<dbReference type="InterPro" id="IPR017972">
    <property type="entry name" value="Cyt_P450_CS"/>
</dbReference>
<keyword evidence="2 5" id="KW-0479">Metal-binding</keyword>
<dbReference type="OrthoDB" id="1470350at2759"/>
<dbReference type="GO" id="GO:0016705">
    <property type="term" value="F:oxidoreductase activity, acting on paired donors, with incorporation or reduction of molecular oxygen"/>
    <property type="evidence" value="ECO:0007669"/>
    <property type="project" value="InterPro"/>
</dbReference>
<dbReference type="PRINTS" id="PR00463">
    <property type="entry name" value="EP450I"/>
</dbReference>
<organism evidence="8 9">
    <name type="scientific">Circinella minor</name>
    <dbReference type="NCBI Taxonomy" id="1195481"/>
    <lineage>
        <taxon>Eukaryota</taxon>
        <taxon>Fungi</taxon>
        <taxon>Fungi incertae sedis</taxon>
        <taxon>Mucoromycota</taxon>
        <taxon>Mucoromycotina</taxon>
        <taxon>Mucoromycetes</taxon>
        <taxon>Mucorales</taxon>
        <taxon>Lichtheimiaceae</taxon>
        <taxon>Circinella</taxon>
    </lineage>
</organism>
<evidence type="ECO:0008006" key="10">
    <source>
        <dbReference type="Google" id="ProtNLM"/>
    </source>
</evidence>
<dbReference type="SUPFAM" id="SSF48264">
    <property type="entry name" value="Cytochrome P450"/>
    <property type="match status" value="1"/>
</dbReference>
<evidence type="ECO:0000313" key="8">
    <source>
        <dbReference type="EMBL" id="KAG2220028.1"/>
    </source>
</evidence>
<keyword evidence="7" id="KW-0812">Transmembrane</keyword>
<keyword evidence="6" id="KW-0503">Monooxygenase</keyword>
<accession>A0A8H7VKP4</accession>
<evidence type="ECO:0000256" key="3">
    <source>
        <dbReference type="ARBA" id="ARBA00023002"/>
    </source>
</evidence>
<comment type="caution">
    <text evidence="8">The sequence shown here is derived from an EMBL/GenBank/DDBJ whole genome shotgun (WGS) entry which is preliminary data.</text>
</comment>
<name>A0A8H7VKP4_9FUNG</name>
<evidence type="ECO:0000313" key="9">
    <source>
        <dbReference type="Proteomes" id="UP000646827"/>
    </source>
</evidence>
<keyword evidence="5 6" id="KW-0349">Heme</keyword>
<evidence type="ECO:0000256" key="5">
    <source>
        <dbReference type="PIRSR" id="PIRSR602401-1"/>
    </source>
</evidence>
<evidence type="ECO:0000256" key="4">
    <source>
        <dbReference type="ARBA" id="ARBA00023004"/>
    </source>
</evidence>
<dbReference type="EMBL" id="JAEPRB010000154">
    <property type="protein sequence ID" value="KAG2220028.1"/>
    <property type="molecule type" value="Genomic_DNA"/>
</dbReference>
<keyword evidence="3 6" id="KW-0560">Oxidoreductase</keyword>
<keyword evidence="9" id="KW-1185">Reference proteome</keyword>
<dbReference type="PANTHER" id="PTHR24296">
    <property type="entry name" value="CYTOCHROME P450"/>
    <property type="match status" value="1"/>
</dbReference>
<feature type="binding site" description="axial binding residue" evidence="5">
    <location>
        <position position="472"/>
    </location>
    <ligand>
        <name>heme</name>
        <dbReference type="ChEBI" id="CHEBI:30413"/>
    </ligand>
    <ligandPart>
        <name>Fe</name>
        <dbReference type="ChEBI" id="CHEBI:18248"/>
    </ligandPart>
</feature>
<dbReference type="InterPro" id="IPR036396">
    <property type="entry name" value="Cyt_P450_sf"/>
</dbReference>
<gene>
    <name evidence="8" type="ORF">INT45_012204</name>
</gene>
<keyword evidence="7" id="KW-1133">Transmembrane helix</keyword>
<feature type="transmembrane region" description="Helical" evidence="7">
    <location>
        <begin position="12"/>
        <end position="34"/>
    </location>
</feature>
<dbReference type="Pfam" id="PF00067">
    <property type="entry name" value="p450"/>
    <property type="match status" value="1"/>
</dbReference>
<keyword evidence="4 5" id="KW-0408">Iron</keyword>
<dbReference type="GO" id="GO:0004497">
    <property type="term" value="F:monooxygenase activity"/>
    <property type="evidence" value="ECO:0007669"/>
    <property type="project" value="UniProtKB-KW"/>
</dbReference>
<evidence type="ECO:0000256" key="7">
    <source>
        <dbReference type="SAM" id="Phobius"/>
    </source>
</evidence>
<reference evidence="8 9" key="1">
    <citation type="submission" date="2020-12" db="EMBL/GenBank/DDBJ databases">
        <title>Metabolic potential, ecology and presence of endohyphal bacteria is reflected in genomic diversity of Mucoromycotina.</title>
        <authorList>
            <person name="Muszewska A."/>
            <person name="Okrasinska A."/>
            <person name="Steczkiewicz K."/>
            <person name="Drgas O."/>
            <person name="Orlowska M."/>
            <person name="Perlinska-Lenart U."/>
            <person name="Aleksandrzak-Piekarczyk T."/>
            <person name="Szatraj K."/>
            <person name="Zielenkiewicz U."/>
            <person name="Pilsyk S."/>
            <person name="Malc E."/>
            <person name="Mieczkowski P."/>
            <person name="Kruszewska J.S."/>
            <person name="Biernat P."/>
            <person name="Pawlowska J."/>
        </authorList>
    </citation>
    <scope>NUCLEOTIDE SEQUENCE [LARGE SCALE GENOMIC DNA]</scope>
    <source>
        <strain evidence="8 9">CBS 142.35</strain>
    </source>
</reference>
<dbReference type="InterPro" id="IPR001128">
    <property type="entry name" value="Cyt_P450"/>
</dbReference>
<protein>
    <recommendedName>
        <fullName evidence="10">Cytochrome P450</fullName>
    </recommendedName>
</protein>
<dbReference type="PROSITE" id="PS00086">
    <property type="entry name" value="CYTOCHROME_P450"/>
    <property type="match status" value="1"/>
</dbReference>
<dbReference type="PRINTS" id="PR00385">
    <property type="entry name" value="P450"/>
</dbReference>
<evidence type="ECO:0000256" key="2">
    <source>
        <dbReference type="ARBA" id="ARBA00022723"/>
    </source>
</evidence>
<dbReference type="GO" id="GO:0005506">
    <property type="term" value="F:iron ion binding"/>
    <property type="evidence" value="ECO:0007669"/>
    <property type="project" value="InterPro"/>
</dbReference>
<proteinExistence type="inferred from homology"/>
<evidence type="ECO:0000256" key="1">
    <source>
        <dbReference type="ARBA" id="ARBA00010617"/>
    </source>
</evidence>
<dbReference type="GO" id="GO:0020037">
    <property type="term" value="F:heme binding"/>
    <property type="evidence" value="ECO:0007669"/>
    <property type="project" value="InterPro"/>
</dbReference>
<dbReference type="InterPro" id="IPR002401">
    <property type="entry name" value="Cyt_P450_E_grp-I"/>
</dbReference>
<dbReference type="Proteomes" id="UP000646827">
    <property type="component" value="Unassembled WGS sequence"/>
</dbReference>
<dbReference type="GO" id="GO:0006629">
    <property type="term" value="P:lipid metabolic process"/>
    <property type="evidence" value="ECO:0007669"/>
    <property type="project" value="UniProtKB-ARBA"/>
</dbReference>
<evidence type="ECO:0000256" key="6">
    <source>
        <dbReference type="RuleBase" id="RU000461"/>
    </source>
</evidence>
<keyword evidence="7" id="KW-0472">Membrane</keyword>
<comment type="cofactor">
    <cofactor evidence="5">
        <name>heme</name>
        <dbReference type="ChEBI" id="CHEBI:30413"/>
    </cofactor>
</comment>
<dbReference type="AlphaFoldDB" id="A0A8H7VKP4"/>
<comment type="similarity">
    <text evidence="1 6">Belongs to the cytochrome P450 family.</text>
</comment>
<sequence>MTLSQQNDPFFITTTTIGIIGSITTIGLIGSLIYKYPDRAIFDHIQKGIPHVKGYPLVGTFFEQVIDTEQFYDKQHKDKLESLNTMTMINSAIGIPLTITTIDPNNVQHILTTNFPNYVKGPLVEHFLQRLFGHGIFVADGEKWHYQRKITSRIFNVVNFRDIFTRIFVGKLEITTKQVLDQHAFNRTPLDIQDLLFKFTLDSFVQIGFGKNLNTVTHKGIVPFAESFDICQRHCNDLFLNPFTPIIQVFHTLLHPRTKSINDHYKRVDQFAYDVIAQRRKDIKKGQTFNDLLSYFMKAKNEKQVAVNDIELRDMILNLIIAGRDTTACTLSWTLYMLMLHPRIEYKLLEEIDRFLPRKAEEEENSMDPSELYKVVKDMIYCHAVLYEVLRLYPPVPSNVKMALDDDIWPDGSHIRKGNMIVWSSYAQARSAKVWGEDCQKFKPERWITMDGQLRHESQGKWPVFNGGPRVCIGQSLATLEAIIVMITLIRRYKFSLLPNQTIEYFMSLTMPIKNGLKVFVENR</sequence>